<dbReference type="NCBIfam" id="TIGR00229">
    <property type="entry name" value="sensory_box"/>
    <property type="match status" value="1"/>
</dbReference>
<dbReference type="RefSeq" id="WP_425343770.1">
    <property type="nucleotide sequence ID" value="NZ_JBGUBD010000001.1"/>
</dbReference>
<sequence length="628" mass="68354">MSDQSIDTRPSPASRPGRRWLQRGESTIATMSLSLAVILVATLLACGVWMMQTQRQTLSQARESQVTATADLLADACEALLSQGELTAARRMIMDASATHRLERARIVLPNGTVVADADAGRINLESLPEQWSHEDVVNFDQPTTAQSVGLLVVERPMQVGTQGVARLEIIAELNADTWLGTSSWEAQAGVGVIGAGGMLALLLTYRRFRGRLQAVGVIREALLAMGKGERAEAALAVADGLGDEAVAWNELLAERKQLREAAKVRTVQEALTGDLGGGDLAQACDAVSQGLLLVDDHQRIRYTNHAASVFLQVGREQMHGKAVRDVVQIDELTELIEQTANGQVRRKVTREIERDENDNVGVLRISVHPVRGSHGATAMVVLEDVTQQRVAEQSSRQFVAQATHELRTPLTNIRLYMETLIEDGEQVEPQTRAKCLNVINQETFRLERLVGDMLSVAEIEAGSMQIQQDDVRIDTLLNAIEAEYKPSADEKQIAISFKIPPKLPIVQGDRDKLSMALHNLVGNAIKYTPEGGRVNVSVVAEEEKLGVEVTDSGMGIAPEDQLRIFDRFYRAKDKRIAGITGSGLGLALAREVARLHGGDIDVDSQIDQGSTFTLTLPAREDAATATE</sequence>
<dbReference type="SUPFAM" id="SSF55874">
    <property type="entry name" value="ATPase domain of HSP90 chaperone/DNA topoisomerase II/histidine kinase"/>
    <property type="match status" value="1"/>
</dbReference>
<dbReference type="SMART" id="SM00387">
    <property type="entry name" value="HATPase_c"/>
    <property type="match status" value="1"/>
</dbReference>
<dbReference type="InterPro" id="IPR050351">
    <property type="entry name" value="BphY/WalK/GraS-like"/>
</dbReference>
<dbReference type="CDD" id="cd00075">
    <property type="entry name" value="HATPase"/>
    <property type="match status" value="1"/>
</dbReference>
<evidence type="ECO:0000313" key="11">
    <source>
        <dbReference type="Proteomes" id="UP001575105"/>
    </source>
</evidence>
<dbReference type="CDD" id="cd00130">
    <property type="entry name" value="PAS"/>
    <property type="match status" value="1"/>
</dbReference>
<dbReference type="InterPro" id="IPR000014">
    <property type="entry name" value="PAS"/>
</dbReference>
<dbReference type="InterPro" id="IPR035965">
    <property type="entry name" value="PAS-like_dom_sf"/>
</dbReference>
<evidence type="ECO:0000256" key="3">
    <source>
        <dbReference type="ARBA" id="ARBA00022553"/>
    </source>
</evidence>
<evidence type="ECO:0000256" key="1">
    <source>
        <dbReference type="ARBA" id="ARBA00000085"/>
    </source>
</evidence>
<evidence type="ECO:0000256" key="4">
    <source>
        <dbReference type="ARBA" id="ARBA00022679"/>
    </source>
</evidence>
<dbReference type="Gene3D" id="3.30.565.10">
    <property type="entry name" value="Histidine kinase-like ATPase, C-terminal domain"/>
    <property type="match status" value="1"/>
</dbReference>
<dbReference type="InterPro" id="IPR036097">
    <property type="entry name" value="HisK_dim/P_sf"/>
</dbReference>
<keyword evidence="8" id="KW-1133">Transmembrane helix</keyword>
<keyword evidence="8" id="KW-0812">Transmembrane</keyword>
<evidence type="ECO:0000256" key="8">
    <source>
        <dbReference type="SAM" id="Phobius"/>
    </source>
</evidence>
<dbReference type="EMBL" id="JBGUBD010000001">
    <property type="protein sequence ID" value="MFA9476845.1"/>
    <property type="molecule type" value="Genomic_DNA"/>
</dbReference>
<name>A0ABV4U0Z4_9BACT</name>
<protein>
    <recommendedName>
        <fullName evidence="2">histidine kinase</fullName>
        <ecNumber evidence="2">2.7.13.3</ecNumber>
    </recommendedName>
</protein>
<dbReference type="InterPro" id="IPR036890">
    <property type="entry name" value="HATPase_C_sf"/>
</dbReference>
<dbReference type="Pfam" id="PF02518">
    <property type="entry name" value="HATPase_c"/>
    <property type="match status" value="1"/>
</dbReference>
<dbReference type="SMART" id="SM00091">
    <property type="entry name" value="PAS"/>
    <property type="match status" value="1"/>
</dbReference>
<dbReference type="InterPro" id="IPR013656">
    <property type="entry name" value="PAS_4"/>
</dbReference>
<proteinExistence type="predicted"/>
<dbReference type="GO" id="GO:0016301">
    <property type="term" value="F:kinase activity"/>
    <property type="evidence" value="ECO:0007669"/>
    <property type="project" value="UniProtKB-KW"/>
</dbReference>
<dbReference type="SUPFAM" id="SSF55785">
    <property type="entry name" value="PYP-like sensor domain (PAS domain)"/>
    <property type="match status" value="1"/>
</dbReference>
<accession>A0ABV4U0Z4</accession>
<dbReference type="InterPro" id="IPR005467">
    <property type="entry name" value="His_kinase_dom"/>
</dbReference>
<dbReference type="Pfam" id="PF08448">
    <property type="entry name" value="PAS_4"/>
    <property type="match status" value="1"/>
</dbReference>
<evidence type="ECO:0000256" key="2">
    <source>
        <dbReference type="ARBA" id="ARBA00012438"/>
    </source>
</evidence>
<dbReference type="PROSITE" id="PS50109">
    <property type="entry name" value="HIS_KIN"/>
    <property type="match status" value="1"/>
</dbReference>
<dbReference type="PRINTS" id="PR00344">
    <property type="entry name" value="BCTRLSENSOR"/>
</dbReference>
<comment type="caution">
    <text evidence="10">The sequence shown here is derived from an EMBL/GenBank/DDBJ whole genome shotgun (WGS) entry which is preliminary data.</text>
</comment>
<dbReference type="InterPro" id="IPR003594">
    <property type="entry name" value="HATPase_dom"/>
</dbReference>
<dbReference type="Proteomes" id="UP001575105">
    <property type="component" value="Unassembled WGS sequence"/>
</dbReference>
<dbReference type="SUPFAM" id="SSF47384">
    <property type="entry name" value="Homodimeric domain of signal transducing histidine kinase"/>
    <property type="match status" value="1"/>
</dbReference>
<dbReference type="EC" id="2.7.13.3" evidence="2"/>
<dbReference type="Pfam" id="PF00512">
    <property type="entry name" value="HisKA"/>
    <property type="match status" value="1"/>
</dbReference>
<dbReference type="InterPro" id="IPR003661">
    <property type="entry name" value="HisK_dim/P_dom"/>
</dbReference>
<keyword evidence="4" id="KW-0808">Transferase</keyword>
<reference evidence="10 11" key="1">
    <citation type="submission" date="2024-08" db="EMBL/GenBank/DDBJ databases">
        <title>Whole-genome sequencing of halo(alkali)philic microorganisms from hypersaline lakes.</title>
        <authorList>
            <person name="Sorokin D.Y."/>
            <person name="Merkel A.Y."/>
            <person name="Messina E."/>
            <person name="Yakimov M."/>
        </authorList>
    </citation>
    <scope>NUCLEOTIDE SEQUENCE [LARGE SCALE GENOMIC DNA]</scope>
    <source>
        <strain evidence="10 11">AB-hyl4</strain>
    </source>
</reference>
<dbReference type="PANTHER" id="PTHR45453">
    <property type="entry name" value="PHOSPHATE REGULON SENSOR PROTEIN PHOR"/>
    <property type="match status" value="1"/>
</dbReference>
<comment type="catalytic activity">
    <reaction evidence="1">
        <text>ATP + protein L-histidine = ADP + protein N-phospho-L-histidine.</text>
        <dbReference type="EC" id="2.7.13.3"/>
    </reaction>
</comment>
<keyword evidence="5 10" id="KW-0418">Kinase</keyword>
<keyword evidence="7 8" id="KW-0472">Membrane</keyword>
<dbReference type="Gene3D" id="1.10.287.130">
    <property type="match status" value="1"/>
</dbReference>
<keyword evidence="6" id="KW-0902">Two-component regulatory system</keyword>
<dbReference type="InterPro" id="IPR004358">
    <property type="entry name" value="Sig_transdc_His_kin-like_C"/>
</dbReference>
<dbReference type="CDD" id="cd00082">
    <property type="entry name" value="HisKA"/>
    <property type="match status" value="1"/>
</dbReference>
<dbReference type="SMART" id="SM00388">
    <property type="entry name" value="HisKA"/>
    <property type="match status" value="1"/>
</dbReference>
<feature type="transmembrane region" description="Helical" evidence="8">
    <location>
        <begin position="28"/>
        <end position="51"/>
    </location>
</feature>
<keyword evidence="11" id="KW-1185">Reference proteome</keyword>
<gene>
    <name evidence="10" type="ORF">ACERK3_00930</name>
</gene>
<evidence type="ECO:0000256" key="7">
    <source>
        <dbReference type="ARBA" id="ARBA00023136"/>
    </source>
</evidence>
<dbReference type="Gene3D" id="3.30.450.20">
    <property type="entry name" value="PAS domain"/>
    <property type="match status" value="1"/>
</dbReference>
<evidence type="ECO:0000256" key="6">
    <source>
        <dbReference type="ARBA" id="ARBA00023012"/>
    </source>
</evidence>
<evidence type="ECO:0000259" key="9">
    <source>
        <dbReference type="PROSITE" id="PS50109"/>
    </source>
</evidence>
<keyword evidence="3" id="KW-0597">Phosphoprotein</keyword>
<evidence type="ECO:0000313" key="10">
    <source>
        <dbReference type="EMBL" id="MFA9476845.1"/>
    </source>
</evidence>
<feature type="domain" description="Histidine kinase" evidence="9">
    <location>
        <begin position="402"/>
        <end position="621"/>
    </location>
</feature>
<dbReference type="PANTHER" id="PTHR45453:SF1">
    <property type="entry name" value="PHOSPHATE REGULON SENSOR PROTEIN PHOR"/>
    <property type="match status" value="1"/>
</dbReference>
<evidence type="ECO:0000256" key="5">
    <source>
        <dbReference type="ARBA" id="ARBA00022777"/>
    </source>
</evidence>
<organism evidence="10 11">
    <name type="scientific">Natronomicrosphaera hydrolytica</name>
    <dbReference type="NCBI Taxonomy" id="3242702"/>
    <lineage>
        <taxon>Bacteria</taxon>
        <taxon>Pseudomonadati</taxon>
        <taxon>Planctomycetota</taxon>
        <taxon>Phycisphaerae</taxon>
        <taxon>Phycisphaerales</taxon>
        <taxon>Phycisphaeraceae</taxon>
        <taxon>Natronomicrosphaera</taxon>
    </lineage>
</organism>